<gene>
    <name evidence="6" type="ORF">FYK34_01320</name>
</gene>
<evidence type="ECO:0000256" key="2">
    <source>
        <dbReference type="ARBA" id="ARBA00023015"/>
    </source>
</evidence>
<evidence type="ECO:0000259" key="5">
    <source>
        <dbReference type="PROSITE" id="PS50931"/>
    </source>
</evidence>
<dbReference type="Proteomes" id="UP000322079">
    <property type="component" value="Chromosome"/>
</dbReference>
<dbReference type="InterPro" id="IPR058163">
    <property type="entry name" value="LysR-type_TF_proteobact-type"/>
</dbReference>
<dbReference type="PANTHER" id="PTHR30537:SF1">
    <property type="entry name" value="HTH-TYPE TRANSCRIPTIONAL REGULATOR PGRR"/>
    <property type="match status" value="1"/>
</dbReference>
<feature type="domain" description="HTH lysR-type" evidence="5">
    <location>
        <begin position="4"/>
        <end position="61"/>
    </location>
</feature>
<dbReference type="Gene3D" id="1.10.10.10">
    <property type="entry name" value="Winged helix-like DNA-binding domain superfamily/Winged helix DNA-binding domain"/>
    <property type="match status" value="1"/>
</dbReference>
<keyword evidence="7" id="KW-1185">Reference proteome</keyword>
<keyword evidence="4" id="KW-0804">Transcription</keyword>
<dbReference type="InterPro" id="IPR036390">
    <property type="entry name" value="WH_DNA-bd_sf"/>
</dbReference>
<evidence type="ECO:0000313" key="6">
    <source>
        <dbReference type="EMBL" id="QEL54312.1"/>
    </source>
</evidence>
<dbReference type="CDD" id="cd08474">
    <property type="entry name" value="PBP2_CrgA_like_5"/>
    <property type="match status" value="1"/>
</dbReference>
<evidence type="ECO:0000313" key="7">
    <source>
        <dbReference type="Proteomes" id="UP000322079"/>
    </source>
</evidence>
<dbReference type="InterPro" id="IPR036388">
    <property type="entry name" value="WH-like_DNA-bd_sf"/>
</dbReference>
<dbReference type="InterPro" id="IPR000847">
    <property type="entry name" value="LysR_HTH_N"/>
</dbReference>
<organism evidence="6 7">
    <name type="scientific">Chromobacterium paludis</name>
    <dbReference type="NCBI Taxonomy" id="2605945"/>
    <lineage>
        <taxon>Bacteria</taxon>
        <taxon>Pseudomonadati</taxon>
        <taxon>Pseudomonadota</taxon>
        <taxon>Betaproteobacteria</taxon>
        <taxon>Neisseriales</taxon>
        <taxon>Chromobacteriaceae</taxon>
        <taxon>Chromobacterium</taxon>
    </lineage>
</organism>
<name>A0A5C1DCB8_9NEIS</name>
<dbReference type="RefSeq" id="WP_149294703.1">
    <property type="nucleotide sequence ID" value="NZ_CP043473.1"/>
</dbReference>
<keyword evidence="3" id="KW-0238">DNA-binding</keyword>
<dbReference type="InterPro" id="IPR005119">
    <property type="entry name" value="LysR_subst-bd"/>
</dbReference>
<dbReference type="FunFam" id="1.10.10.10:FF:000001">
    <property type="entry name" value="LysR family transcriptional regulator"/>
    <property type="match status" value="1"/>
</dbReference>
<dbReference type="PROSITE" id="PS50931">
    <property type="entry name" value="HTH_LYSR"/>
    <property type="match status" value="1"/>
</dbReference>
<evidence type="ECO:0000256" key="4">
    <source>
        <dbReference type="ARBA" id="ARBA00023163"/>
    </source>
</evidence>
<dbReference type="PRINTS" id="PR00039">
    <property type="entry name" value="HTHLYSR"/>
</dbReference>
<dbReference type="AlphaFoldDB" id="A0A5C1DCB8"/>
<evidence type="ECO:0000256" key="1">
    <source>
        <dbReference type="ARBA" id="ARBA00009437"/>
    </source>
</evidence>
<dbReference type="Gene3D" id="3.40.190.290">
    <property type="match status" value="1"/>
</dbReference>
<dbReference type="GO" id="GO:0043565">
    <property type="term" value="F:sequence-specific DNA binding"/>
    <property type="evidence" value="ECO:0007669"/>
    <property type="project" value="TreeGrafter"/>
</dbReference>
<reference evidence="6 7" key="1">
    <citation type="submission" date="2019-08" db="EMBL/GenBank/DDBJ databases">
        <title>Chromobacterium paludis, a novel bacterium isolated from a Maryland marsh pond.</title>
        <authorList>
            <person name="Blackburn M.B."/>
            <person name="Gundersen-Rindal D.E."/>
        </authorList>
    </citation>
    <scope>NUCLEOTIDE SEQUENCE [LARGE SCALE GENOMIC DNA]</scope>
    <source>
        <strain evidence="7">IIBBL 257-1</strain>
    </source>
</reference>
<dbReference type="SUPFAM" id="SSF46785">
    <property type="entry name" value="Winged helix' DNA-binding domain"/>
    <property type="match status" value="1"/>
</dbReference>
<comment type="similarity">
    <text evidence="1">Belongs to the LysR transcriptional regulatory family.</text>
</comment>
<sequence length="302" mass="33678">MSRISHDALQAFRLIARHRSFTRAADELNVSASALSQSMRQLEAELGLPLLARTTRQVTPTEAGEALLERLAPALDEIRQALDDMRERQGQPAGTLRLTLPHTAAQIALYPHLDEFLRRHPALALELDVNDSLVDIVGQRFDAGIRFSDRLQPGMQAAQVSRPIRFVVVATPAYLARRGVPKQPDDLLQHACIGYRFGASGPQYRWQFIEQQQPRQLALRGPLLANDNQARLHGARGGVGLAYLAEDLVRQDLEAGRLVSVLEPYLPPAEALYLFYPQQRRQPAKLRALIDFLREQAGLPAA</sequence>
<dbReference type="Pfam" id="PF00126">
    <property type="entry name" value="HTH_1"/>
    <property type="match status" value="1"/>
</dbReference>
<dbReference type="KEGG" id="chrm:FYK34_01320"/>
<proteinExistence type="inferred from homology"/>
<dbReference type="GO" id="GO:0003700">
    <property type="term" value="F:DNA-binding transcription factor activity"/>
    <property type="evidence" value="ECO:0007669"/>
    <property type="project" value="InterPro"/>
</dbReference>
<accession>A0A5C1DCB8</accession>
<dbReference type="GO" id="GO:0006351">
    <property type="term" value="P:DNA-templated transcription"/>
    <property type="evidence" value="ECO:0007669"/>
    <property type="project" value="TreeGrafter"/>
</dbReference>
<keyword evidence="2" id="KW-0805">Transcription regulation</keyword>
<dbReference type="Pfam" id="PF03466">
    <property type="entry name" value="LysR_substrate"/>
    <property type="match status" value="1"/>
</dbReference>
<dbReference type="EMBL" id="CP043473">
    <property type="protein sequence ID" value="QEL54312.1"/>
    <property type="molecule type" value="Genomic_DNA"/>
</dbReference>
<dbReference type="PANTHER" id="PTHR30537">
    <property type="entry name" value="HTH-TYPE TRANSCRIPTIONAL REGULATOR"/>
    <property type="match status" value="1"/>
</dbReference>
<protein>
    <submittedName>
        <fullName evidence="6">LysR family transcriptional regulator</fullName>
    </submittedName>
</protein>
<dbReference type="SUPFAM" id="SSF53850">
    <property type="entry name" value="Periplasmic binding protein-like II"/>
    <property type="match status" value="1"/>
</dbReference>
<evidence type="ECO:0000256" key="3">
    <source>
        <dbReference type="ARBA" id="ARBA00023125"/>
    </source>
</evidence>